<dbReference type="AlphaFoldDB" id="A0A6C0BVH7"/>
<proteinExistence type="predicted"/>
<dbReference type="Gene3D" id="3.90.550.10">
    <property type="entry name" value="Spore Coat Polysaccharide Biosynthesis Protein SpsA, Chain A"/>
    <property type="match status" value="1"/>
</dbReference>
<dbReference type="SUPFAM" id="SSF53448">
    <property type="entry name" value="Nucleotide-diphospho-sugar transferases"/>
    <property type="match status" value="1"/>
</dbReference>
<organism evidence="1">
    <name type="scientific">viral metagenome</name>
    <dbReference type="NCBI Taxonomy" id="1070528"/>
    <lineage>
        <taxon>unclassified sequences</taxon>
        <taxon>metagenomes</taxon>
        <taxon>organismal metagenomes</taxon>
    </lineage>
</organism>
<protein>
    <recommendedName>
        <fullName evidence="2">Glycosyltransferase 2-like domain-containing protein</fullName>
    </recommendedName>
</protein>
<dbReference type="InterPro" id="IPR029044">
    <property type="entry name" value="Nucleotide-diphossugar_trans"/>
</dbReference>
<sequence length="373" mass="44324">MSEKISIVTILHGEKEFIPLIKHNYNLFSNPDNHKNYIQELELIIIDDGKDNLVEYFTDLDNCIYIHLTKDDISKFMDQIDENYKQPNKLGLQYQRKCSTLPNGFKRDYACGMTTHDLILHMNMDCIYNKKTIERKINFMKRTNAECVFCDTTLAYDIYGKELYKTISPVKIYESTLFHTKDFWKRKGFMWHDIDYEGKQFHYNNGIDRKMDNFYDTIQLLSIHNLNQHNPVKITLENMTIDIPDIISEIKITEHPFVKYIDSMFDKDVNILGISSEFLDNITQENWNVNNIKQKWKQSKLSNIVKEINTEFNVLLYGDKNPAWSLFNNISFDVIFLETNKNYDQMSHIILSCKKHEFVNIKGIFIRKSFLEE</sequence>
<reference evidence="1" key="1">
    <citation type="journal article" date="2020" name="Nature">
        <title>Giant virus diversity and host interactions through global metagenomics.</title>
        <authorList>
            <person name="Schulz F."/>
            <person name="Roux S."/>
            <person name="Paez-Espino D."/>
            <person name="Jungbluth S."/>
            <person name="Walsh D.A."/>
            <person name="Denef V.J."/>
            <person name="McMahon K.D."/>
            <person name="Konstantinidis K.T."/>
            <person name="Eloe-Fadrosh E.A."/>
            <person name="Kyrpides N.C."/>
            <person name="Woyke T."/>
        </authorList>
    </citation>
    <scope>NUCLEOTIDE SEQUENCE</scope>
    <source>
        <strain evidence="1">GVMAG-M-3300018428-35</strain>
    </source>
</reference>
<accession>A0A6C0BVH7</accession>
<evidence type="ECO:0008006" key="2">
    <source>
        <dbReference type="Google" id="ProtNLM"/>
    </source>
</evidence>
<evidence type="ECO:0000313" key="1">
    <source>
        <dbReference type="EMBL" id="QHS95263.1"/>
    </source>
</evidence>
<name>A0A6C0BVH7_9ZZZZ</name>
<dbReference type="EMBL" id="MN739246">
    <property type="protein sequence ID" value="QHS95263.1"/>
    <property type="molecule type" value="Genomic_DNA"/>
</dbReference>